<comment type="caution">
    <text evidence="1">The sequence shown here is derived from an EMBL/GenBank/DDBJ whole genome shotgun (WGS) entry which is preliminary data.</text>
</comment>
<evidence type="ECO:0000313" key="2">
    <source>
        <dbReference type="Proteomes" id="UP001642464"/>
    </source>
</evidence>
<reference evidence="1 2" key="1">
    <citation type="submission" date="2024-02" db="EMBL/GenBank/DDBJ databases">
        <authorList>
            <person name="Chen Y."/>
            <person name="Shah S."/>
            <person name="Dougan E. K."/>
            <person name="Thang M."/>
            <person name="Chan C."/>
        </authorList>
    </citation>
    <scope>NUCLEOTIDE SEQUENCE [LARGE SCALE GENOMIC DNA]</scope>
</reference>
<organism evidence="1 2">
    <name type="scientific">Durusdinium trenchii</name>
    <dbReference type="NCBI Taxonomy" id="1381693"/>
    <lineage>
        <taxon>Eukaryota</taxon>
        <taxon>Sar</taxon>
        <taxon>Alveolata</taxon>
        <taxon>Dinophyceae</taxon>
        <taxon>Suessiales</taxon>
        <taxon>Symbiodiniaceae</taxon>
        <taxon>Durusdinium</taxon>
    </lineage>
</organism>
<dbReference type="PANTHER" id="PTHR43737:SF1">
    <property type="entry name" value="DUF1501 DOMAIN-CONTAINING PROTEIN"/>
    <property type="match status" value="1"/>
</dbReference>
<dbReference type="Pfam" id="PF08811">
    <property type="entry name" value="DUF1800"/>
    <property type="match status" value="1"/>
</dbReference>
<feature type="non-terminal residue" evidence="1">
    <location>
        <position position="515"/>
    </location>
</feature>
<sequence length="515" mass="57540">MAWALSQVLVVGTGGFGYERDSELWINYYDILVRKAFGNYLDLLKEVTFSPLMAEYLSFLRNSAYDHDQNYPDENYAREVMQLFTIGTVKLNLDGSQALDGNGNPIPTYNNEDIMTLARVFTGLDLELPRANVEEVRSSSGTNRIDPTQMIERWHDSYPKQDLDKNYLGDGLPLCSELPKRSFLMQGARYEFLQSYSENSLQIDASSALYKALCGSESGVCAFKPLVLLEQDLACSGNECNSTWPHVVELTGQGALYEYVPPPCMHFYFFEGRIATGGGDRRFWESRRVCANPATRSGGSYCCAGCSNIEPSWFANQNRTCDTQRAGVFQDSCKNDGWWVRNRFCEKRCFAEGQGYDVDCSADGSYREDHVCGFDLELAPLPLAEQNCEEIGMKICDRMTETSKCGYNSEVARVWTTEPCSVNISVHVDGKVASHHSDKSAVNQITVNWYNGPPDVKNCPDGCTSLAESCWCPTRIEIQAVFDRLPTPSELSELKVGAFTPQSSCSVCGEVNAFF</sequence>
<dbReference type="Proteomes" id="UP001642464">
    <property type="component" value="Unassembled WGS sequence"/>
</dbReference>
<proteinExistence type="predicted"/>
<protein>
    <submittedName>
        <fullName evidence="1">STI1-like protein</fullName>
    </submittedName>
</protein>
<dbReference type="EMBL" id="CAXAMM010004264">
    <property type="protein sequence ID" value="CAK9003037.1"/>
    <property type="molecule type" value="Genomic_DNA"/>
</dbReference>
<dbReference type="PANTHER" id="PTHR43737">
    <property type="entry name" value="BLL7424 PROTEIN"/>
    <property type="match status" value="1"/>
</dbReference>
<dbReference type="InterPro" id="IPR014917">
    <property type="entry name" value="DUF1800"/>
</dbReference>
<name>A0ABP0IM05_9DINO</name>
<keyword evidence="2" id="KW-1185">Reference proteome</keyword>
<accession>A0ABP0IM05</accession>
<evidence type="ECO:0000313" key="1">
    <source>
        <dbReference type="EMBL" id="CAK9003037.1"/>
    </source>
</evidence>
<gene>
    <name evidence="1" type="ORF">SCF082_LOCUS7576</name>
</gene>